<reference evidence="2 3" key="1">
    <citation type="journal article" date="2018" name="Front. Microbiol.">
        <title>Genome-Wide Analysis of Corynespora cassiicola Leaf Fall Disease Putative Effectors.</title>
        <authorList>
            <person name="Lopez D."/>
            <person name="Ribeiro S."/>
            <person name="Label P."/>
            <person name="Fumanal B."/>
            <person name="Venisse J.S."/>
            <person name="Kohler A."/>
            <person name="de Oliveira R.R."/>
            <person name="Labutti K."/>
            <person name="Lipzen A."/>
            <person name="Lail K."/>
            <person name="Bauer D."/>
            <person name="Ohm R.A."/>
            <person name="Barry K.W."/>
            <person name="Spatafora J."/>
            <person name="Grigoriev I.V."/>
            <person name="Martin F.M."/>
            <person name="Pujade-Renaud V."/>
        </authorList>
    </citation>
    <scope>NUCLEOTIDE SEQUENCE [LARGE SCALE GENOMIC DNA]</scope>
    <source>
        <strain evidence="2 3">Philippines</strain>
    </source>
</reference>
<dbReference type="GO" id="GO:0003677">
    <property type="term" value="F:DNA binding"/>
    <property type="evidence" value="ECO:0007669"/>
    <property type="project" value="InterPro"/>
</dbReference>
<dbReference type="AlphaFoldDB" id="A0A2T2N0M1"/>
<protein>
    <recommendedName>
        <fullName evidence="1">HTH psq-type domain-containing protein</fullName>
    </recommendedName>
</protein>
<proteinExistence type="predicted"/>
<dbReference type="OrthoDB" id="4324149at2759"/>
<evidence type="ECO:0000313" key="3">
    <source>
        <dbReference type="Proteomes" id="UP000240883"/>
    </source>
</evidence>
<dbReference type="InterPro" id="IPR007889">
    <property type="entry name" value="HTH_Psq"/>
</dbReference>
<dbReference type="Proteomes" id="UP000240883">
    <property type="component" value="Unassembled WGS sequence"/>
</dbReference>
<organism evidence="2 3">
    <name type="scientific">Corynespora cassiicola Philippines</name>
    <dbReference type="NCBI Taxonomy" id="1448308"/>
    <lineage>
        <taxon>Eukaryota</taxon>
        <taxon>Fungi</taxon>
        <taxon>Dikarya</taxon>
        <taxon>Ascomycota</taxon>
        <taxon>Pezizomycotina</taxon>
        <taxon>Dothideomycetes</taxon>
        <taxon>Pleosporomycetidae</taxon>
        <taxon>Pleosporales</taxon>
        <taxon>Corynesporascaceae</taxon>
        <taxon>Corynespora</taxon>
    </lineage>
</organism>
<keyword evidence="3" id="KW-1185">Reference proteome</keyword>
<dbReference type="Gene3D" id="1.10.10.60">
    <property type="entry name" value="Homeodomain-like"/>
    <property type="match status" value="1"/>
</dbReference>
<name>A0A2T2N0M1_CORCC</name>
<dbReference type="SUPFAM" id="SSF46689">
    <property type="entry name" value="Homeodomain-like"/>
    <property type="match status" value="1"/>
</dbReference>
<sequence length="62" mass="7003">MPKRYPSTIEGKLSLAIQAYSSGQVKSLYAAARSYRVPYSSLYTRYHGTPSRSALSKIERCR</sequence>
<dbReference type="EMBL" id="KZ678260">
    <property type="protein sequence ID" value="PSN58598.1"/>
    <property type="molecule type" value="Genomic_DNA"/>
</dbReference>
<accession>A0A2T2N0M1</accession>
<evidence type="ECO:0000313" key="2">
    <source>
        <dbReference type="EMBL" id="PSN58598.1"/>
    </source>
</evidence>
<dbReference type="Pfam" id="PF05225">
    <property type="entry name" value="HTH_psq"/>
    <property type="match status" value="1"/>
</dbReference>
<evidence type="ECO:0000259" key="1">
    <source>
        <dbReference type="Pfam" id="PF05225"/>
    </source>
</evidence>
<feature type="domain" description="HTH psq-type" evidence="1">
    <location>
        <begin position="10"/>
        <end position="53"/>
    </location>
</feature>
<dbReference type="InterPro" id="IPR009057">
    <property type="entry name" value="Homeodomain-like_sf"/>
</dbReference>
<gene>
    <name evidence="2" type="ORF">BS50DRAFT_116023</name>
</gene>